<dbReference type="CDD" id="cd03692">
    <property type="entry name" value="mtIF2_IVc"/>
    <property type="match status" value="1"/>
</dbReference>
<dbReference type="Gene3D" id="1.10.10.2480">
    <property type="match status" value="1"/>
</dbReference>
<dbReference type="GO" id="GO:0003743">
    <property type="term" value="F:translation initiation factor activity"/>
    <property type="evidence" value="ECO:0007669"/>
    <property type="project" value="UniProtKB-UniRule"/>
</dbReference>
<feature type="compositionally biased region" description="Low complexity" evidence="10">
    <location>
        <begin position="139"/>
        <end position="149"/>
    </location>
</feature>
<evidence type="ECO:0000256" key="2">
    <source>
        <dbReference type="ARBA" id="ARBA00020675"/>
    </source>
</evidence>
<evidence type="ECO:0000256" key="4">
    <source>
        <dbReference type="ARBA" id="ARBA00022741"/>
    </source>
</evidence>
<dbReference type="Gene3D" id="3.40.50.10050">
    <property type="entry name" value="Translation initiation factor IF- 2, domain 3"/>
    <property type="match status" value="1"/>
</dbReference>
<dbReference type="GO" id="GO:0005525">
    <property type="term" value="F:GTP binding"/>
    <property type="evidence" value="ECO:0007669"/>
    <property type="project" value="UniProtKB-KW"/>
</dbReference>
<comment type="subcellular location">
    <subcellularLocation>
        <location evidence="8">Cytoplasm</location>
    </subcellularLocation>
</comment>
<dbReference type="FunFam" id="3.40.50.300:FF:000019">
    <property type="entry name" value="Translation initiation factor IF-2"/>
    <property type="match status" value="1"/>
</dbReference>
<dbReference type="GO" id="GO:0003924">
    <property type="term" value="F:GTPase activity"/>
    <property type="evidence" value="ECO:0007669"/>
    <property type="project" value="UniProtKB-UniRule"/>
</dbReference>
<feature type="binding site" evidence="8">
    <location>
        <begin position="416"/>
        <end position="419"/>
    </location>
    <ligand>
        <name>GTP</name>
        <dbReference type="ChEBI" id="CHEBI:37565"/>
    </ligand>
</feature>
<feature type="region of interest" description="G-domain" evidence="8">
    <location>
        <begin position="310"/>
        <end position="458"/>
    </location>
</feature>
<dbReference type="PROSITE" id="PS51722">
    <property type="entry name" value="G_TR_2"/>
    <property type="match status" value="1"/>
</dbReference>
<dbReference type="Pfam" id="PF04760">
    <property type="entry name" value="IF2_N"/>
    <property type="match status" value="2"/>
</dbReference>
<dbReference type="InterPro" id="IPR000795">
    <property type="entry name" value="T_Tr_GTP-bd_dom"/>
</dbReference>
<dbReference type="NCBIfam" id="TIGR00231">
    <property type="entry name" value="small_GTP"/>
    <property type="match status" value="1"/>
</dbReference>
<dbReference type="InterPro" id="IPR027417">
    <property type="entry name" value="P-loop_NTPase"/>
</dbReference>
<keyword evidence="8" id="KW-0963">Cytoplasm</keyword>
<dbReference type="FunFam" id="3.40.50.10050:FF:000001">
    <property type="entry name" value="Translation initiation factor IF-2"/>
    <property type="match status" value="1"/>
</dbReference>
<dbReference type="Gene3D" id="2.40.30.10">
    <property type="entry name" value="Translation factors"/>
    <property type="match status" value="2"/>
</dbReference>
<evidence type="ECO:0000256" key="6">
    <source>
        <dbReference type="ARBA" id="ARBA00023134"/>
    </source>
</evidence>
<name>A0A937X805_UNCEI</name>
<dbReference type="PANTHER" id="PTHR43381:SF5">
    <property type="entry name" value="TR-TYPE G DOMAIN-CONTAINING PROTEIN"/>
    <property type="match status" value="1"/>
</dbReference>
<dbReference type="InterPro" id="IPR053905">
    <property type="entry name" value="EF-G-like_DII"/>
</dbReference>
<keyword evidence="6 8" id="KW-0342">GTP-binding</keyword>
<dbReference type="Proteomes" id="UP000748308">
    <property type="component" value="Unassembled WGS sequence"/>
</dbReference>
<dbReference type="GO" id="GO:0005829">
    <property type="term" value="C:cytosol"/>
    <property type="evidence" value="ECO:0007669"/>
    <property type="project" value="TreeGrafter"/>
</dbReference>
<evidence type="ECO:0000256" key="7">
    <source>
        <dbReference type="ARBA" id="ARBA00025162"/>
    </source>
</evidence>
<dbReference type="InterPro" id="IPR015760">
    <property type="entry name" value="TIF_IF2"/>
</dbReference>
<dbReference type="InterPro" id="IPR023115">
    <property type="entry name" value="TIF_IF2_dom3"/>
</dbReference>
<evidence type="ECO:0000256" key="3">
    <source>
        <dbReference type="ARBA" id="ARBA00022540"/>
    </source>
</evidence>
<evidence type="ECO:0000256" key="10">
    <source>
        <dbReference type="SAM" id="MobiDB-lite"/>
    </source>
</evidence>
<comment type="similarity">
    <text evidence="1 8 9">Belongs to the TRAFAC class translation factor GTPase superfamily. Classic translation factor GTPase family. IF-2 subfamily.</text>
</comment>
<keyword evidence="5 8" id="KW-0648">Protein biosynthesis</keyword>
<dbReference type="InterPro" id="IPR005225">
    <property type="entry name" value="Small_GTP-bd"/>
</dbReference>
<dbReference type="FunFam" id="2.40.30.10:FF:000054">
    <property type="entry name" value="Translation initiation factor IF-2"/>
    <property type="match status" value="1"/>
</dbReference>
<dbReference type="InterPro" id="IPR009000">
    <property type="entry name" value="Transl_B-barrel_sf"/>
</dbReference>
<organism evidence="12 13">
    <name type="scientific">Eiseniibacteriota bacterium</name>
    <dbReference type="NCBI Taxonomy" id="2212470"/>
    <lineage>
        <taxon>Bacteria</taxon>
        <taxon>Candidatus Eiseniibacteriota</taxon>
    </lineage>
</organism>
<feature type="binding site" evidence="8">
    <location>
        <begin position="362"/>
        <end position="366"/>
    </location>
    <ligand>
        <name>GTP</name>
        <dbReference type="ChEBI" id="CHEBI:37565"/>
    </ligand>
</feature>
<dbReference type="SUPFAM" id="SSF50447">
    <property type="entry name" value="Translation proteins"/>
    <property type="match status" value="2"/>
</dbReference>
<dbReference type="SUPFAM" id="SSF52156">
    <property type="entry name" value="Initiation factor IF2/eIF5b, domain 3"/>
    <property type="match status" value="1"/>
</dbReference>
<dbReference type="CDD" id="cd03702">
    <property type="entry name" value="IF2_mtIF2_II"/>
    <property type="match status" value="1"/>
</dbReference>
<sequence length="809" mass="87085">MRKVRVYQLARELKITNEILLGLLGELGVEVANHAAAIDAEVAEQVRAHLGGSRPEAAASREAPARAAVRRAEAPAAATRAAAPAALWSLPSLPQAQDFALPTLQAAPPAPATLPPARPLGAVLPPREAGAALRPPETRTPAAAATRTYYPERRPAPVADSQRTDRRGPVPRKTRKKRKRPQVDEREVMDSIRRTIATIEGAPGRRRRKRRSEEDGGPDEGESAILRVSEYLTVAELAASMGVRPAEVVVACLRLGIVANINRRLDAMAIETVADEFGYAVELTTEVGEAMISHEGAEADEGGEETPRPVIVTVMGHVDHGKTKLLDFIRKADVVSSESGGITQHIGAYQVHLPTGTVTFLDTPGHEAFTAMRARGADVTDVVVLVVAADDRVNEQTVEAINHARAARKQIVVAVNKCDLANADPGRIKKELADQGLLVEEWGGQVIAVEISAKFGQNVDKLLEMLVLVAEMLDLKAVVDRPARGTVIEARKDPGRGIVGAVLVQSGTLRIGDSFVCGVVHGKVRALVNDRGERVESAGPATPVEVLGWSEVPQVADTFAAVKSDAVARAISVERTQIARQHRMKLAAHRFRLDDLHRRIQEGKRADLRVILRADVQGSAEVIRDSFEKLTNEQVNVAVIHAGVGKITESDVLLAATSNAMIVGFHVRPEPRATQLAQSEGVEIRLYKIIYEAIDQVKAAMVGLLAPKQEERVLGTAEVREIFRVPKAGTVAGSHVLTGKVVRSGAARLIRGADVLWTGKIGTLRRFKDDAREVLSGFDCGITLDGFDEIQVGDQIETFVIEDVAPTAQ</sequence>
<dbReference type="Pfam" id="PF22042">
    <property type="entry name" value="EF-G_D2"/>
    <property type="match status" value="1"/>
</dbReference>
<keyword evidence="3 8" id="KW-0396">Initiation factor</keyword>
<proteinExistence type="inferred from homology"/>
<feature type="binding site" evidence="8">
    <location>
        <begin position="316"/>
        <end position="323"/>
    </location>
    <ligand>
        <name>GTP</name>
        <dbReference type="ChEBI" id="CHEBI:37565"/>
    </ligand>
</feature>
<dbReference type="HAMAP" id="MF_00100_B">
    <property type="entry name" value="IF_2_B"/>
    <property type="match status" value="1"/>
</dbReference>
<dbReference type="NCBIfam" id="TIGR00487">
    <property type="entry name" value="IF-2"/>
    <property type="match status" value="1"/>
</dbReference>
<dbReference type="InterPro" id="IPR036925">
    <property type="entry name" value="TIF_IF2_dom3_sf"/>
</dbReference>
<evidence type="ECO:0000313" key="13">
    <source>
        <dbReference type="Proteomes" id="UP000748308"/>
    </source>
</evidence>
<dbReference type="FunFam" id="2.40.30.10:FF:000008">
    <property type="entry name" value="Translation initiation factor IF-2"/>
    <property type="match status" value="1"/>
</dbReference>
<dbReference type="Pfam" id="PF11987">
    <property type="entry name" value="IF-2"/>
    <property type="match status" value="1"/>
</dbReference>
<dbReference type="Gene3D" id="3.40.50.300">
    <property type="entry name" value="P-loop containing nucleotide triphosphate hydrolases"/>
    <property type="match status" value="1"/>
</dbReference>
<evidence type="ECO:0000256" key="5">
    <source>
        <dbReference type="ARBA" id="ARBA00022917"/>
    </source>
</evidence>
<gene>
    <name evidence="8 12" type="primary">infB</name>
    <name evidence="12" type="ORF">FJY75_07015</name>
</gene>
<comment type="function">
    <text evidence="7 8 9">One of the essential components for the initiation of protein synthesis. Protects formylmethionyl-tRNA from spontaneous hydrolysis and promotes its binding to the 30S ribosomal subunits. Also involved in the hydrolysis of GTP during the formation of the 70S ribosomal complex.</text>
</comment>
<evidence type="ECO:0000256" key="1">
    <source>
        <dbReference type="ARBA" id="ARBA00007733"/>
    </source>
</evidence>
<dbReference type="PROSITE" id="PS01176">
    <property type="entry name" value="IF2"/>
    <property type="match status" value="1"/>
</dbReference>
<dbReference type="PANTHER" id="PTHR43381">
    <property type="entry name" value="TRANSLATION INITIATION FACTOR IF-2-RELATED"/>
    <property type="match status" value="1"/>
</dbReference>
<dbReference type="InterPro" id="IPR044145">
    <property type="entry name" value="IF2_II"/>
</dbReference>
<evidence type="ECO:0000256" key="9">
    <source>
        <dbReference type="RuleBase" id="RU000644"/>
    </source>
</evidence>
<dbReference type="EMBL" id="VGIY01000148">
    <property type="protein sequence ID" value="MBM3317588.1"/>
    <property type="molecule type" value="Genomic_DNA"/>
</dbReference>
<evidence type="ECO:0000313" key="12">
    <source>
        <dbReference type="EMBL" id="MBM3317588.1"/>
    </source>
</evidence>
<dbReference type="InterPro" id="IPR000178">
    <property type="entry name" value="TF_IF2_bacterial-like"/>
</dbReference>
<evidence type="ECO:0000259" key="11">
    <source>
        <dbReference type="PROSITE" id="PS51722"/>
    </source>
</evidence>
<accession>A0A937X805</accession>
<feature type="domain" description="Tr-type G" evidence="11">
    <location>
        <begin position="307"/>
        <end position="476"/>
    </location>
</feature>
<feature type="compositionally biased region" description="Basic and acidic residues" evidence="10">
    <location>
        <begin position="181"/>
        <end position="193"/>
    </location>
</feature>
<dbReference type="InterPro" id="IPR006847">
    <property type="entry name" value="IF2_N"/>
</dbReference>
<dbReference type="AlphaFoldDB" id="A0A937X805"/>
<protein>
    <recommendedName>
        <fullName evidence="2 8">Translation initiation factor IF-2</fullName>
    </recommendedName>
</protein>
<comment type="caution">
    <text evidence="12">The sequence shown here is derived from an EMBL/GenBank/DDBJ whole genome shotgun (WGS) entry which is preliminary data.</text>
</comment>
<feature type="region of interest" description="Disordered" evidence="10">
    <location>
        <begin position="128"/>
        <end position="222"/>
    </location>
</feature>
<keyword evidence="4 8" id="KW-0547">Nucleotide-binding</keyword>
<evidence type="ECO:0000256" key="8">
    <source>
        <dbReference type="HAMAP-Rule" id="MF_00100"/>
    </source>
</evidence>
<feature type="compositionally biased region" description="Basic residues" evidence="10">
    <location>
        <begin position="169"/>
        <end position="180"/>
    </location>
</feature>
<dbReference type="CDD" id="cd01887">
    <property type="entry name" value="IF2_eIF5B"/>
    <property type="match status" value="1"/>
</dbReference>
<dbReference type="Pfam" id="PF00009">
    <property type="entry name" value="GTP_EFTU"/>
    <property type="match status" value="1"/>
</dbReference>
<reference evidence="12" key="1">
    <citation type="submission" date="2019-03" db="EMBL/GenBank/DDBJ databases">
        <title>Lake Tanganyika Metagenome-Assembled Genomes (MAGs).</title>
        <authorList>
            <person name="Tran P."/>
        </authorList>
    </citation>
    <scope>NUCLEOTIDE SEQUENCE</scope>
    <source>
        <strain evidence="12">M_DeepCast_400m_m2_100</strain>
    </source>
</reference>
<dbReference type="SUPFAM" id="SSF52540">
    <property type="entry name" value="P-loop containing nucleoside triphosphate hydrolases"/>
    <property type="match status" value="1"/>
</dbReference>